<evidence type="ECO:0000256" key="1">
    <source>
        <dbReference type="SAM" id="Phobius"/>
    </source>
</evidence>
<dbReference type="OrthoDB" id="3808618at2"/>
<dbReference type="InterPro" id="IPR036691">
    <property type="entry name" value="Endo/exonu/phosph_ase_sf"/>
</dbReference>
<reference evidence="3 4" key="1">
    <citation type="submission" date="2018-08" db="EMBL/GenBank/DDBJ databases">
        <title>Fulvimarina sp. 85, whole genome shotgun sequence.</title>
        <authorList>
            <person name="Tuo L."/>
        </authorList>
    </citation>
    <scope>NUCLEOTIDE SEQUENCE [LARGE SCALE GENOMIC DNA]</scope>
    <source>
        <strain evidence="3 4">85</strain>
    </source>
</reference>
<name>A0A371X7L2_9HYPH</name>
<proteinExistence type="predicted"/>
<dbReference type="Proteomes" id="UP000264310">
    <property type="component" value="Unassembled WGS sequence"/>
</dbReference>
<dbReference type="InterPro" id="IPR005135">
    <property type="entry name" value="Endo/exonuclease/phosphatase"/>
</dbReference>
<dbReference type="SUPFAM" id="SSF56219">
    <property type="entry name" value="DNase I-like"/>
    <property type="match status" value="1"/>
</dbReference>
<evidence type="ECO:0000259" key="2">
    <source>
        <dbReference type="Pfam" id="PF03372"/>
    </source>
</evidence>
<feature type="domain" description="Endonuclease/exonuclease/phosphatase" evidence="2">
    <location>
        <begin position="117"/>
        <end position="321"/>
    </location>
</feature>
<feature type="transmembrane region" description="Helical" evidence="1">
    <location>
        <begin position="62"/>
        <end position="85"/>
    </location>
</feature>
<dbReference type="Gene3D" id="3.60.10.10">
    <property type="entry name" value="Endonuclease/exonuclease/phosphatase"/>
    <property type="match status" value="1"/>
</dbReference>
<keyword evidence="1" id="KW-1133">Transmembrane helix</keyword>
<gene>
    <name evidence="3" type="ORF">DYI37_04945</name>
</gene>
<dbReference type="EMBL" id="QURL01000002">
    <property type="protein sequence ID" value="RFC65196.1"/>
    <property type="molecule type" value="Genomic_DNA"/>
</dbReference>
<keyword evidence="3" id="KW-0378">Hydrolase</keyword>
<comment type="caution">
    <text evidence="3">The sequence shown here is derived from an EMBL/GenBank/DDBJ whole genome shotgun (WGS) entry which is preliminary data.</text>
</comment>
<feature type="transmembrane region" description="Helical" evidence="1">
    <location>
        <begin position="38"/>
        <end position="55"/>
    </location>
</feature>
<dbReference type="RefSeq" id="WP_116682092.1">
    <property type="nucleotide sequence ID" value="NZ_QURL01000002.1"/>
</dbReference>
<evidence type="ECO:0000313" key="3">
    <source>
        <dbReference type="EMBL" id="RFC65196.1"/>
    </source>
</evidence>
<dbReference type="AlphaFoldDB" id="A0A371X7L2"/>
<organism evidence="3 4">
    <name type="scientific">Fulvimarina endophytica</name>
    <dbReference type="NCBI Taxonomy" id="2293836"/>
    <lineage>
        <taxon>Bacteria</taxon>
        <taxon>Pseudomonadati</taxon>
        <taxon>Pseudomonadota</taxon>
        <taxon>Alphaproteobacteria</taxon>
        <taxon>Hyphomicrobiales</taxon>
        <taxon>Aurantimonadaceae</taxon>
        <taxon>Fulvimarina</taxon>
    </lineage>
</organism>
<keyword evidence="3" id="KW-0540">Nuclease</keyword>
<keyword evidence="4" id="KW-1185">Reference proteome</keyword>
<protein>
    <submittedName>
        <fullName evidence="3">AP endonuclease</fullName>
    </submittedName>
</protein>
<accession>A0A371X7L2</accession>
<keyword evidence="1" id="KW-0472">Membrane</keyword>
<evidence type="ECO:0000313" key="4">
    <source>
        <dbReference type="Proteomes" id="UP000264310"/>
    </source>
</evidence>
<sequence>MTRFGRLAVLAATLCALLLLAGLMGGLAAPLDSFSHFRPYLAVLAIVAGFVGLCLGHGLGRWVALGAMAVGIASAVTVAPFLGVLSPSLTNRLHGFAVFAPIAEPDEAARARELSLLQLNVLYSSDPAAGLAAIRRANTDFVTLEEVAWRWPAALETLSDLYPHRAACGAHRGGESVVILSKYPFTGEAVCMPDQRFGAREVDLGEGRRMTVAVQHLFWPWPRGQNRQIAQLSKTLGAIKERGTPLIVGGDFNAAPWSAAMRTFAAKSGTRPVPSIGPSFAPRALPDIAKSSVGLLIDNVLVSPDVAVLSAQTLPPVGSDHLPVLVRFTLPGSPTPGTKAETGMPARS</sequence>
<keyword evidence="3" id="KW-0255">Endonuclease</keyword>
<dbReference type="Pfam" id="PF03372">
    <property type="entry name" value="Exo_endo_phos"/>
    <property type="match status" value="1"/>
</dbReference>
<keyword evidence="1" id="KW-0812">Transmembrane</keyword>
<dbReference type="GO" id="GO:0004519">
    <property type="term" value="F:endonuclease activity"/>
    <property type="evidence" value="ECO:0007669"/>
    <property type="project" value="UniProtKB-KW"/>
</dbReference>